<dbReference type="InterPro" id="IPR024134">
    <property type="entry name" value="SOD_Cu/Zn_/chaperone"/>
</dbReference>
<dbReference type="PROSITE" id="PS00332">
    <property type="entry name" value="SOD_CU_ZN_2"/>
    <property type="match status" value="1"/>
</dbReference>
<keyword evidence="7" id="KW-1185">Reference proteome</keyword>
<dbReference type="EC" id="1.15.1.1" evidence="3"/>
<dbReference type="SUPFAM" id="SSF49329">
    <property type="entry name" value="Cu,Zn superoxide dismutase-like"/>
    <property type="match status" value="1"/>
</dbReference>
<evidence type="ECO:0000313" key="6">
    <source>
        <dbReference type="EMBL" id="KGR81759.1"/>
    </source>
</evidence>
<dbReference type="eggNOG" id="COG2032">
    <property type="taxonomic scope" value="Bacteria"/>
</dbReference>
<evidence type="ECO:0000313" key="7">
    <source>
        <dbReference type="Proteomes" id="UP000030437"/>
    </source>
</evidence>
<dbReference type="STRING" id="1220589.CD32_20710"/>
<keyword evidence="3" id="KW-0862">Zinc</keyword>
<dbReference type="GO" id="GO:0005507">
    <property type="term" value="F:copper ion binding"/>
    <property type="evidence" value="ECO:0007669"/>
    <property type="project" value="InterPro"/>
</dbReference>
<dbReference type="EMBL" id="JPVP01000060">
    <property type="protein sequence ID" value="KGR81759.1"/>
    <property type="molecule type" value="Genomic_DNA"/>
</dbReference>
<evidence type="ECO:0000256" key="2">
    <source>
        <dbReference type="ARBA" id="ARBA00024900"/>
    </source>
</evidence>
<reference evidence="6 7" key="1">
    <citation type="submission" date="2014-02" db="EMBL/GenBank/DDBJ databases">
        <title>Draft genome sequence of Lysinibacillus odysseyi NBRC 100172.</title>
        <authorList>
            <person name="Zhang F."/>
            <person name="Wang G."/>
            <person name="Zhang L."/>
        </authorList>
    </citation>
    <scope>NUCLEOTIDE SEQUENCE [LARGE SCALE GENOMIC DNA]</scope>
    <source>
        <strain evidence="6 7">NBRC 100172</strain>
    </source>
</reference>
<dbReference type="InterPro" id="IPR001424">
    <property type="entry name" value="SOD_Cu_Zn_dom"/>
</dbReference>
<dbReference type="PANTHER" id="PTHR10003">
    <property type="entry name" value="SUPEROXIDE DISMUTASE CU-ZN -RELATED"/>
    <property type="match status" value="1"/>
</dbReference>
<keyword evidence="3" id="KW-0479">Metal-binding</keyword>
<evidence type="ECO:0000259" key="5">
    <source>
        <dbReference type="Pfam" id="PF00080"/>
    </source>
</evidence>
<gene>
    <name evidence="6" type="ORF">CD32_20710</name>
</gene>
<evidence type="ECO:0000256" key="4">
    <source>
        <dbReference type="SAM" id="MobiDB-lite"/>
    </source>
</evidence>
<comment type="caution">
    <text evidence="6">The sequence shown here is derived from an EMBL/GenBank/DDBJ whole genome shotgun (WGS) entry which is preliminary data.</text>
</comment>
<feature type="domain" description="Superoxide dismutase copper/zinc binding" evidence="5">
    <location>
        <begin position="63"/>
        <end position="194"/>
    </location>
</feature>
<dbReference type="RefSeq" id="WP_036158581.1">
    <property type="nucleotide sequence ID" value="NZ_AVCX01000001.1"/>
</dbReference>
<keyword evidence="3" id="KW-0560">Oxidoreductase</keyword>
<feature type="compositionally biased region" description="Basic and acidic residues" evidence="4">
    <location>
        <begin position="111"/>
        <end position="120"/>
    </location>
</feature>
<dbReference type="Gene3D" id="2.60.40.200">
    <property type="entry name" value="Superoxide dismutase, copper/zinc binding domain"/>
    <property type="match status" value="1"/>
</dbReference>
<proteinExistence type="inferred from homology"/>
<feature type="region of interest" description="Disordered" evidence="4">
    <location>
        <begin position="108"/>
        <end position="129"/>
    </location>
</feature>
<dbReference type="OrthoDB" id="9792957at2"/>
<evidence type="ECO:0000256" key="1">
    <source>
        <dbReference type="ARBA" id="ARBA00010457"/>
    </source>
</evidence>
<comment type="function">
    <text evidence="2">Destroys radicals which are normally produced within the cells and which are toxic to biological systems. May play a role in favoring mycobacterial survival in phagocytes.</text>
</comment>
<sequence length="199" mass="20902">MNKFLSLLAVVFLLTGCGLFQKEEKIPVDAQKTAEKSGTAASSETVTATATAKMINAEGKDVGEVKFTQTKTGVEIYTDLSNLPAGKHGIHIHEVGKCEPPKFVSAGSHFNPEHKEHGTENPKGAHAGDLPNVDIAKDGLLEVRFISGTVTLDEGHANSLLDADGSSIVIHAGPDDYKTDPAGNSGDRIACGVIEKDAL</sequence>
<keyword evidence="3" id="KW-0186">Copper</keyword>
<dbReference type="Proteomes" id="UP000030437">
    <property type="component" value="Unassembled WGS sequence"/>
</dbReference>
<accession>A0A0A3IAK6</accession>
<dbReference type="CDD" id="cd00305">
    <property type="entry name" value="Cu-Zn_Superoxide_Dismutase"/>
    <property type="match status" value="1"/>
</dbReference>
<dbReference type="GO" id="GO:0004784">
    <property type="term" value="F:superoxide dismutase activity"/>
    <property type="evidence" value="ECO:0007669"/>
    <property type="project" value="UniProtKB-EC"/>
</dbReference>
<dbReference type="InterPro" id="IPR018152">
    <property type="entry name" value="SOD_Cu/Zn_BS"/>
</dbReference>
<comment type="catalytic activity">
    <reaction evidence="3">
        <text>2 superoxide + 2 H(+) = H2O2 + O2</text>
        <dbReference type="Rhea" id="RHEA:20696"/>
        <dbReference type="ChEBI" id="CHEBI:15378"/>
        <dbReference type="ChEBI" id="CHEBI:15379"/>
        <dbReference type="ChEBI" id="CHEBI:16240"/>
        <dbReference type="ChEBI" id="CHEBI:18421"/>
        <dbReference type="EC" id="1.15.1.1"/>
    </reaction>
</comment>
<dbReference type="InterPro" id="IPR036423">
    <property type="entry name" value="SOD-like_Cu/Zn_dom_sf"/>
</dbReference>
<dbReference type="Pfam" id="PF00080">
    <property type="entry name" value="Sod_Cu"/>
    <property type="match status" value="1"/>
</dbReference>
<dbReference type="AlphaFoldDB" id="A0A0A3IAK6"/>
<comment type="cofactor">
    <cofactor evidence="3">
        <name>Zn(2+)</name>
        <dbReference type="ChEBI" id="CHEBI:29105"/>
    </cofactor>
    <text evidence="3">Binds 1 zinc ion per subunit.</text>
</comment>
<protein>
    <recommendedName>
        <fullName evidence="3">Superoxide dismutase [Cu-Zn]</fullName>
        <ecNumber evidence="3">1.15.1.1</ecNumber>
    </recommendedName>
</protein>
<comment type="similarity">
    <text evidence="1 3">Belongs to the Cu-Zn superoxide dismutase family.</text>
</comment>
<organism evidence="6 7">
    <name type="scientific">Lysinibacillus odysseyi 34hs-1 = NBRC 100172</name>
    <dbReference type="NCBI Taxonomy" id="1220589"/>
    <lineage>
        <taxon>Bacteria</taxon>
        <taxon>Bacillati</taxon>
        <taxon>Bacillota</taxon>
        <taxon>Bacilli</taxon>
        <taxon>Bacillales</taxon>
        <taxon>Bacillaceae</taxon>
        <taxon>Lysinibacillus</taxon>
    </lineage>
</organism>
<dbReference type="PROSITE" id="PS51257">
    <property type="entry name" value="PROKAR_LIPOPROTEIN"/>
    <property type="match status" value="1"/>
</dbReference>
<name>A0A0A3IAK6_9BACI</name>
<evidence type="ECO:0000256" key="3">
    <source>
        <dbReference type="RuleBase" id="RU000393"/>
    </source>
</evidence>
<comment type="cofactor">
    <cofactor evidence="3">
        <name>Cu cation</name>
        <dbReference type="ChEBI" id="CHEBI:23378"/>
    </cofactor>
    <text evidence="3">Binds 1 copper ion per subunit.</text>
</comment>